<keyword evidence="1" id="KW-0812">Transmembrane</keyword>
<sequence length="127" mass="14087">MIWNFNPRHILPLFVATTTTIGGILPLFNPRGAMVEFGFPAHVAETRAAHAVMVAGQTRTTVLGLLYFIFYFQGKYAELDTVLAVFGGYAGLLDCYVVWKGGNRRWALFRLVASWSIAAWGLARMTA</sequence>
<gene>
    <name evidence="2" type="ORF">MFIFM68171_08693</name>
</gene>
<keyword evidence="3" id="KW-1185">Reference proteome</keyword>
<accession>A0ABQ0GL35</accession>
<feature type="transmembrane region" description="Helical" evidence="1">
    <location>
        <begin position="9"/>
        <end position="28"/>
    </location>
</feature>
<proteinExistence type="predicted"/>
<evidence type="ECO:0000313" key="3">
    <source>
        <dbReference type="Proteomes" id="UP001628179"/>
    </source>
</evidence>
<dbReference type="GeneID" id="98179436"/>
<evidence type="ECO:0000256" key="1">
    <source>
        <dbReference type="SAM" id="Phobius"/>
    </source>
</evidence>
<feature type="transmembrane region" description="Helical" evidence="1">
    <location>
        <begin position="105"/>
        <end position="123"/>
    </location>
</feature>
<protein>
    <submittedName>
        <fullName evidence="2">Uncharacterized protein</fullName>
    </submittedName>
</protein>
<feature type="transmembrane region" description="Helical" evidence="1">
    <location>
        <begin position="82"/>
        <end position="99"/>
    </location>
</feature>
<dbReference type="EMBL" id="BAAFSV010000005">
    <property type="protein sequence ID" value="GAB1318483.1"/>
    <property type="molecule type" value="Genomic_DNA"/>
</dbReference>
<dbReference type="RefSeq" id="XP_070920214.1">
    <property type="nucleotide sequence ID" value="XM_071064113.1"/>
</dbReference>
<dbReference type="InterPro" id="IPR025363">
    <property type="entry name" value="DUF4267"/>
</dbReference>
<organism evidence="2 3">
    <name type="scientific">Madurella fahalii</name>
    <dbReference type="NCBI Taxonomy" id="1157608"/>
    <lineage>
        <taxon>Eukaryota</taxon>
        <taxon>Fungi</taxon>
        <taxon>Dikarya</taxon>
        <taxon>Ascomycota</taxon>
        <taxon>Pezizomycotina</taxon>
        <taxon>Sordariomycetes</taxon>
        <taxon>Sordariomycetidae</taxon>
        <taxon>Sordariales</taxon>
        <taxon>Sordariales incertae sedis</taxon>
        <taxon>Madurella</taxon>
    </lineage>
</organism>
<comment type="caution">
    <text evidence="2">The sequence shown here is derived from an EMBL/GenBank/DDBJ whole genome shotgun (WGS) entry which is preliminary data.</text>
</comment>
<keyword evidence="1" id="KW-0472">Membrane</keyword>
<feature type="transmembrane region" description="Helical" evidence="1">
    <location>
        <begin position="48"/>
        <end position="70"/>
    </location>
</feature>
<name>A0ABQ0GL35_9PEZI</name>
<evidence type="ECO:0000313" key="2">
    <source>
        <dbReference type="EMBL" id="GAB1318483.1"/>
    </source>
</evidence>
<dbReference type="Proteomes" id="UP001628179">
    <property type="component" value="Unassembled WGS sequence"/>
</dbReference>
<reference evidence="2 3" key="1">
    <citation type="submission" date="2024-09" db="EMBL/GenBank/DDBJ databases">
        <title>Itraconazole resistance in Madurella fahalii resulting from another homologue of gene encoding cytochrome P450 14-alpha sterol demethylase (CYP51).</title>
        <authorList>
            <person name="Yoshioka I."/>
            <person name="Fahal A.H."/>
            <person name="Kaneko S."/>
            <person name="Yaguchi T."/>
        </authorList>
    </citation>
    <scope>NUCLEOTIDE SEQUENCE [LARGE SCALE GENOMIC DNA]</scope>
    <source>
        <strain evidence="2 3">IFM 68171</strain>
    </source>
</reference>
<keyword evidence="1" id="KW-1133">Transmembrane helix</keyword>
<dbReference type="Pfam" id="PF14087">
    <property type="entry name" value="DUF4267"/>
    <property type="match status" value="1"/>
</dbReference>